<comment type="caution">
    <text evidence="1">The sequence shown here is derived from an EMBL/GenBank/DDBJ whole genome shotgun (WGS) entry which is preliminary data.</text>
</comment>
<evidence type="ECO:0000313" key="2">
    <source>
        <dbReference type="Proteomes" id="UP001164250"/>
    </source>
</evidence>
<proteinExistence type="predicted"/>
<keyword evidence="2" id="KW-1185">Reference proteome</keyword>
<organism evidence="1 2">
    <name type="scientific">Pistacia atlantica</name>
    <dbReference type="NCBI Taxonomy" id="434234"/>
    <lineage>
        <taxon>Eukaryota</taxon>
        <taxon>Viridiplantae</taxon>
        <taxon>Streptophyta</taxon>
        <taxon>Embryophyta</taxon>
        <taxon>Tracheophyta</taxon>
        <taxon>Spermatophyta</taxon>
        <taxon>Magnoliopsida</taxon>
        <taxon>eudicotyledons</taxon>
        <taxon>Gunneridae</taxon>
        <taxon>Pentapetalae</taxon>
        <taxon>rosids</taxon>
        <taxon>malvids</taxon>
        <taxon>Sapindales</taxon>
        <taxon>Anacardiaceae</taxon>
        <taxon>Pistacia</taxon>
    </lineage>
</organism>
<name>A0ACC0ZYF5_9ROSI</name>
<reference evidence="2" key="1">
    <citation type="journal article" date="2023" name="G3 (Bethesda)">
        <title>Genome assembly and association tests identify interacting loci associated with vigor, precocity, and sex in interspecific pistachio rootstocks.</title>
        <authorList>
            <person name="Palmer W."/>
            <person name="Jacygrad E."/>
            <person name="Sagayaradj S."/>
            <person name="Cavanaugh K."/>
            <person name="Han R."/>
            <person name="Bertier L."/>
            <person name="Beede B."/>
            <person name="Kafkas S."/>
            <person name="Golino D."/>
            <person name="Preece J."/>
            <person name="Michelmore R."/>
        </authorList>
    </citation>
    <scope>NUCLEOTIDE SEQUENCE [LARGE SCALE GENOMIC DNA]</scope>
</reference>
<dbReference type="EMBL" id="CM047909">
    <property type="protein sequence ID" value="KAJ0080079.1"/>
    <property type="molecule type" value="Genomic_DNA"/>
</dbReference>
<evidence type="ECO:0000313" key="1">
    <source>
        <dbReference type="EMBL" id="KAJ0080079.1"/>
    </source>
</evidence>
<sequence length="255" mass="29342">MIEHGNNPSCLRFVTMENIIHVDEKWFYMTKRSEKYYLLPDEDEPLRTCKSKTFITKVMFLAAVTRPRFDESGNELFSGKIGIFPFEIYRSYIIEKLLPAIRDKWPRIDAGSPIFIQQDNAKPHSGLDDEYFQSNATKDGFDIRLICQPPNSPDMNVLDLGFFNAIQGLQYQQAPNSIDALIEAVQKSFDEYLPTKLNHTFLTLQSCMISILKARGSNKYKVPHMKKHSLERQNCLPRQLDVDPALIGEAIAQCQ</sequence>
<gene>
    <name evidence="1" type="ORF">Patl1_23415</name>
</gene>
<dbReference type="Proteomes" id="UP001164250">
    <property type="component" value="Chromosome 13"/>
</dbReference>
<accession>A0ACC0ZYF5</accession>
<protein>
    <submittedName>
        <fullName evidence="1">Uncharacterized protein</fullName>
    </submittedName>
</protein>